<dbReference type="PANTHER" id="PTHR11236:SF48">
    <property type="entry name" value="ISOCHORISMATE SYNTHASE MENF"/>
    <property type="match status" value="1"/>
</dbReference>
<protein>
    <recommendedName>
        <fullName evidence="5">Chorismate-utilising enzyme C-terminal domain-containing protein</fullName>
    </recommendedName>
</protein>
<keyword evidence="2" id="KW-0479">Metal-binding</keyword>
<name>Q66B10_YERPS</name>
<comment type="cofactor">
    <cofactor evidence="1">
        <name>Mg(2+)</name>
        <dbReference type="ChEBI" id="CHEBI:18420"/>
    </cofactor>
</comment>
<dbReference type="InterPro" id="IPR019999">
    <property type="entry name" value="Anth_synth_I-like"/>
</dbReference>
<sequence>MVFIKSTPLELTRRKNRPPSLFTYTYTYTYTYTPQVIPSSLSFTQAIETAEMVRPQPWDKNHLSRWPLLHVALILPDIRRYQQQCGTLPNRLKHITGWPLPPFGRIDSQNFSAQAREPLPEGVTSPMPCSGEPLYYVQCQQTICAPPLTMATKLVQRYQEGARNISHSKSGSEGYSSLTDNEEWQPYAIYEKDGEFSVGIGLAALITAYPNYVHIRYQQQNDHGDSFSGEQFQERVWLSSDIVGNISSALASIPIKEWRAYGLSQLELVHLFHNPASHAAPGTALLQIFLPLHEYRLNRGSAIIRSLLPSHLPQLLTMLQQCDSDQYDNAPSINKSSIYKSSSCEPSIYEPSIYEPSIYEQPGDEYDENNQRAHKQDSHLQTQVERSAIEMQIRQTDPTIFCDRVAKTVNEIRQGKYQKAILSRQIPLPNNINLLASYQRGRINNTSARSYAFRMQGFELMGFSSKTAVTVSANGCLITQLLTDTHVLSSDQTQSVPLHHELRINTEDITEHTSSILSVVATLTPICVPGSVAIVPYMKVLTCGKVQNLASCLQGQLQKGISHWQAMQSLYPVAADIPKDHLMQATLHELGSWEAYSSSVLMVDSNGALDATLISESLSRKNKRFGLRAGTEITHQADPLLKLEETHETLIAIARYLVLQTAMTD</sequence>
<evidence type="ECO:0000256" key="4">
    <source>
        <dbReference type="ARBA" id="ARBA00023239"/>
    </source>
</evidence>
<dbReference type="PANTHER" id="PTHR11236">
    <property type="entry name" value="AMINOBENZOATE/ANTHRANILATE SYNTHASE"/>
    <property type="match status" value="1"/>
</dbReference>
<gene>
    <name evidence="6" type="ordered locus">YPTB1970</name>
</gene>
<dbReference type="InterPro" id="IPR015890">
    <property type="entry name" value="Chorismate_C"/>
</dbReference>
<evidence type="ECO:0000313" key="7">
    <source>
        <dbReference type="Proteomes" id="UP000001011"/>
    </source>
</evidence>
<dbReference type="SUPFAM" id="SSF56322">
    <property type="entry name" value="ADC synthase"/>
    <property type="match status" value="1"/>
</dbReference>
<dbReference type="AlphaFoldDB" id="Q66B10"/>
<proteinExistence type="predicted"/>
<evidence type="ECO:0000259" key="5">
    <source>
        <dbReference type="Pfam" id="PF00425"/>
    </source>
</evidence>
<dbReference type="GO" id="GO:0046872">
    <property type="term" value="F:metal ion binding"/>
    <property type="evidence" value="ECO:0007669"/>
    <property type="project" value="UniProtKB-KW"/>
</dbReference>
<dbReference type="InterPro" id="IPR005801">
    <property type="entry name" value="ADC_synthase"/>
</dbReference>
<evidence type="ECO:0000256" key="1">
    <source>
        <dbReference type="ARBA" id="ARBA00001946"/>
    </source>
</evidence>
<dbReference type="PATRIC" id="fig|273123.14.peg.533"/>
<dbReference type="KEGG" id="yps:YPTB1970"/>
<dbReference type="Proteomes" id="UP000001011">
    <property type="component" value="Chromosome"/>
</dbReference>
<dbReference type="Pfam" id="PF00425">
    <property type="entry name" value="Chorismate_bind"/>
    <property type="match status" value="1"/>
</dbReference>
<feature type="domain" description="Chorismate-utilising enzyme C-terminal" evidence="5">
    <location>
        <begin position="400"/>
        <end position="647"/>
    </location>
</feature>
<dbReference type="GO" id="GO:0000162">
    <property type="term" value="P:L-tryptophan biosynthetic process"/>
    <property type="evidence" value="ECO:0007669"/>
    <property type="project" value="TreeGrafter"/>
</dbReference>
<dbReference type="EMBL" id="BX936398">
    <property type="protein sequence ID" value="CAH21208.1"/>
    <property type="molecule type" value="Genomic_DNA"/>
</dbReference>
<reference evidence="6 7" key="1">
    <citation type="journal article" date="2004" name="Proc. Natl. Acad. Sci. U.S.A.">
        <title>Insights into the evolution of Yersinia pestis through whole-genome comparison with Yersinia pseudotuberculosis.</title>
        <authorList>
            <person name="Chain P.S.G."/>
            <person name="Carniel E."/>
            <person name="Larimer F.W."/>
            <person name="Lamerdin J."/>
            <person name="Stoutland P.O."/>
            <person name="Regala W.M."/>
            <person name="Georgescu A.M."/>
            <person name="Vergez L.M."/>
            <person name="Land M.L."/>
            <person name="Motin V.L."/>
            <person name="Brubaker R.R."/>
            <person name="Fowler J."/>
            <person name="Hinnebusch J."/>
            <person name="Marceau M."/>
            <person name="Medigue C."/>
            <person name="Simonet M."/>
            <person name="Chenal-Francisque V."/>
            <person name="Souza B."/>
            <person name="Dacheux D."/>
            <person name="Elliott J.M."/>
            <person name="Derbise A."/>
            <person name="Hauser L.J."/>
            <person name="Garcia E."/>
        </authorList>
    </citation>
    <scope>NUCLEOTIDE SEQUENCE [LARGE SCALE GENOMIC DNA]</scope>
    <source>
        <strain evidence="7">IP32953</strain>
    </source>
</reference>
<evidence type="ECO:0000313" key="6">
    <source>
        <dbReference type="EMBL" id="CAH21208.1"/>
    </source>
</evidence>
<organism evidence="6 7">
    <name type="scientific">Yersinia pseudotuberculosis serotype I (strain IP32953)</name>
    <dbReference type="NCBI Taxonomy" id="273123"/>
    <lineage>
        <taxon>Bacteria</taxon>
        <taxon>Pseudomonadati</taxon>
        <taxon>Pseudomonadota</taxon>
        <taxon>Gammaproteobacteria</taxon>
        <taxon>Enterobacterales</taxon>
        <taxon>Yersiniaceae</taxon>
        <taxon>Yersinia</taxon>
    </lineage>
</organism>
<keyword evidence="3" id="KW-0460">Magnesium</keyword>
<evidence type="ECO:0000256" key="2">
    <source>
        <dbReference type="ARBA" id="ARBA00022723"/>
    </source>
</evidence>
<dbReference type="KEGG" id="ypo:BZ17_499"/>
<keyword evidence="4" id="KW-0456">Lyase</keyword>
<evidence type="ECO:0000256" key="3">
    <source>
        <dbReference type="ARBA" id="ARBA00022842"/>
    </source>
</evidence>
<dbReference type="GO" id="GO:0016829">
    <property type="term" value="F:lyase activity"/>
    <property type="evidence" value="ECO:0007669"/>
    <property type="project" value="UniProtKB-KW"/>
</dbReference>
<accession>Q66B10</accession>
<dbReference type="Gene3D" id="3.60.120.10">
    <property type="entry name" value="Anthranilate synthase"/>
    <property type="match status" value="1"/>
</dbReference>